<dbReference type="InterPro" id="IPR051164">
    <property type="entry name" value="NmrA-like_oxidored"/>
</dbReference>
<sequence length="324" mass="35254">MSTSAAPRTVVVVGATGHQGSGVVRALLASEGSQWLVRGITRDPNSEKAKSFLADYQTIDNRLTLVTGDVYDKASLQAAFADAYGVFAVTSESYPGKVLMKEEEMQHEIEAGRNMVLAAEECGIKHFVFSSLPDMVKATGGRFPKIHHMNNKNNIENIAREKLSGFTCLIPADGVVRFRLPIPSGQVAQWTDPTHDVGVFAAIFLYRGGVFNLGFEKTHGKKYLVLSPRITPDDMVKTFTRITGQPAIHDPISAEEFGELAVPLVGPAFKEDAKQMMEWAAVAPADKICYGALDADQDDSFKALGLKATSFEDWLQRSGWTGPA</sequence>
<protein>
    <submittedName>
        <fullName evidence="5">Cinnamoyl-CoA reductase, putative</fullName>
    </submittedName>
</protein>
<evidence type="ECO:0000313" key="5">
    <source>
        <dbReference type="EMBL" id="GAD99894.1"/>
    </source>
</evidence>
<evidence type="ECO:0000256" key="1">
    <source>
        <dbReference type="ARBA" id="ARBA00006328"/>
    </source>
</evidence>
<proteinExistence type="inferred from homology"/>
<dbReference type="PANTHER" id="PTHR42748:SF30">
    <property type="entry name" value="NMRA-LIKE DOMAIN-CONTAINING PROTEIN"/>
    <property type="match status" value="1"/>
</dbReference>
<keyword evidence="6" id="KW-1185">Reference proteome</keyword>
<evidence type="ECO:0000256" key="2">
    <source>
        <dbReference type="ARBA" id="ARBA00022857"/>
    </source>
</evidence>
<dbReference type="Gene3D" id="3.40.50.720">
    <property type="entry name" value="NAD(P)-binding Rossmann-like Domain"/>
    <property type="match status" value="1"/>
</dbReference>
<dbReference type="InterPro" id="IPR036291">
    <property type="entry name" value="NAD(P)-bd_dom_sf"/>
</dbReference>
<dbReference type="AlphaFoldDB" id="V5FPF0"/>
<dbReference type="Pfam" id="PF05368">
    <property type="entry name" value="NmrA"/>
    <property type="match status" value="1"/>
</dbReference>
<dbReference type="GO" id="GO:0005634">
    <property type="term" value="C:nucleus"/>
    <property type="evidence" value="ECO:0007669"/>
    <property type="project" value="TreeGrafter"/>
</dbReference>
<keyword evidence="3" id="KW-0560">Oxidoreductase</keyword>
<evidence type="ECO:0000256" key="3">
    <source>
        <dbReference type="ARBA" id="ARBA00023002"/>
    </source>
</evidence>
<keyword evidence="2" id="KW-0521">NADP</keyword>
<gene>
    <name evidence="5" type="ORF">PVAR5_8622</name>
</gene>
<reference evidence="6" key="1">
    <citation type="journal article" date="2014" name="Genome Announc.">
        <title>Draft genome sequence of the formaldehyde-resistant fungus Byssochlamys spectabilis No. 5 (anamorph Paecilomyces variotii No. 5) (NBRC109023).</title>
        <authorList>
            <person name="Oka T."/>
            <person name="Ekino K."/>
            <person name="Fukuda K."/>
            <person name="Nomura Y."/>
        </authorList>
    </citation>
    <scope>NUCLEOTIDE SEQUENCE [LARGE SCALE GENOMIC DNA]</scope>
    <source>
        <strain evidence="6">No. 5 / NBRC 109023</strain>
    </source>
</reference>
<dbReference type="InParanoid" id="V5FPF0"/>
<dbReference type="InterPro" id="IPR008030">
    <property type="entry name" value="NmrA-like"/>
</dbReference>
<dbReference type="GO" id="GO:0016491">
    <property type="term" value="F:oxidoreductase activity"/>
    <property type="evidence" value="ECO:0007669"/>
    <property type="project" value="UniProtKB-KW"/>
</dbReference>
<evidence type="ECO:0000313" key="6">
    <source>
        <dbReference type="Proteomes" id="UP000018001"/>
    </source>
</evidence>
<evidence type="ECO:0000259" key="4">
    <source>
        <dbReference type="Pfam" id="PF05368"/>
    </source>
</evidence>
<dbReference type="eggNOG" id="ENOG502SK6T">
    <property type="taxonomic scope" value="Eukaryota"/>
</dbReference>
<dbReference type="PANTHER" id="PTHR42748">
    <property type="entry name" value="NITROGEN METABOLITE REPRESSION PROTEIN NMRA FAMILY MEMBER"/>
    <property type="match status" value="1"/>
</dbReference>
<dbReference type="Gene3D" id="3.90.25.10">
    <property type="entry name" value="UDP-galactose 4-epimerase, domain 1"/>
    <property type="match status" value="1"/>
</dbReference>
<comment type="caution">
    <text evidence="5">The sequence shown here is derived from an EMBL/GenBank/DDBJ whole genome shotgun (WGS) entry which is preliminary data.</text>
</comment>
<dbReference type="EMBL" id="BAUL01000335">
    <property type="protein sequence ID" value="GAD99894.1"/>
    <property type="molecule type" value="Genomic_DNA"/>
</dbReference>
<accession>V5FPF0</accession>
<feature type="domain" description="NmrA-like" evidence="4">
    <location>
        <begin position="8"/>
        <end position="165"/>
    </location>
</feature>
<dbReference type="Proteomes" id="UP000018001">
    <property type="component" value="Unassembled WGS sequence"/>
</dbReference>
<dbReference type="SUPFAM" id="SSF51735">
    <property type="entry name" value="NAD(P)-binding Rossmann-fold domains"/>
    <property type="match status" value="1"/>
</dbReference>
<organism evidence="5 6">
    <name type="scientific">Byssochlamys spectabilis (strain No. 5 / NBRC 109023)</name>
    <name type="common">Paecilomyces variotii</name>
    <dbReference type="NCBI Taxonomy" id="1356009"/>
    <lineage>
        <taxon>Eukaryota</taxon>
        <taxon>Fungi</taxon>
        <taxon>Dikarya</taxon>
        <taxon>Ascomycota</taxon>
        <taxon>Pezizomycotina</taxon>
        <taxon>Eurotiomycetes</taxon>
        <taxon>Eurotiomycetidae</taxon>
        <taxon>Eurotiales</taxon>
        <taxon>Thermoascaceae</taxon>
        <taxon>Paecilomyces</taxon>
    </lineage>
</organism>
<dbReference type="HOGENOM" id="CLU_007383_8_1_1"/>
<name>V5FPF0_BYSSN</name>
<dbReference type="OrthoDB" id="3358371at2759"/>
<comment type="similarity">
    <text evidence="1">Belongs to the NmrA-type oxidoreductase family.</text>
</comment>